<evidence type="ECO:0000313" key="13">
    <source>
        <dbReference type="Proteomes" id="UP001431775"/>
    </source>
</evidence>
<dbReference type="InterPro" id="IPR006407">
    <property type="entry name" value="GlgB"/>
</dbReference>
<comment type="subunit">
    <text evidence="10">Monomer.</text>
</comment>
<evidence type="ECO:0000256" key="1">
    <source>
        <dbReference type="ARBA" id="ARBA00000826"/>
    </source>
</evidence>
<keyword evidence="6 10" id="KW-0328">Glycosyltransferase</keyword>
<dbReference type="RefSeq" id="WP_281463483.1">
    <property type="nucleotide sequence ID" value="NZ_JASBAN010000002.1"/>
</dbReference>
<dbReference type="InterPro" id="IPR006047">
    <property type="entry name" value="GH13_cat_dom"/>
</dbReference>
<gene>
    <name evidence="10 12" type="primary">glgB</name>
    <name evidence="12" type="ORF">QJV33_11210</name>
</gene>
<evidence type="ECO:0000256" key="4">
    <source>
        <dbReference type="ARBA" id="ARBA00009000"/>
    </source>
</evidence>
<dbReference type="NCBIfam" id="NF003811">
    <property type="entry name" value="PRK05402.1"/>
    <property type="match status" value="1"/>
</dbReference>
<evidence type="ECO:0000256" key="3">
    <source>
        <dbReference type="ARBA" id="ARBA00004964"/>
    </source>
</evidence>
<protein>
    <recommendedName>
        <fullName evidence="10">1,4-alpha-glucan branching enzyme GlgB</fullName>
        <ecNumber evidence="10">2.4.1.18</ecNumber>
    </recommendedName>
    <alternativeName>
        <fullName evidence="10">1,4-alpha-D-glucan:1,4-alpha-D-glucan 6-glucosyl-transferase</fullName>
    </alternativeName>
    <alternativeName>
        <fullName evidence="10">Alpha-(1-&gt;4)-glucan branching enzyme</fullName>
    </alternativeName>
    <alternativeName>
        <fullName evidence="10">Glycogen branching enzyme</fullName>
        <shortName evidence="10">BE</shortName>
    </alternativeName>
</protein>
<dbReference type="NCBIfam" id="TIGR01515">
    <property type="entry name" value="branching_enzym"/>
    <property type="match status" value="1"/>
</dbReference>
<keyword evidence="13" id="KW-1185">Reference proteome</keyword>
<evidence type="ECO:0000256" key="2">
    <source>
        <dbReference type="ARBA" id="ARBA00002953"/>
    </source>
</evidence>
<dbReference type="InterPro" id="IPR013783">
    <property type="entry name" value="Ig-like_fold"/>
</dbReference>
<dbReference type="InterPro" id="IPR013780">
    <property type="entry name" value="Glyco_hydro_b"/>
</dbReference>
<dbReference type="Proteomes" id="UP001431775">
    <property type="component" value="Unassembled WGS sequence"/>
</dbReference>
<dbReference type="SUPFAM" id="SSF51445">
    <property type="entry name" value="(Trans)glycosidases"/>
    <property type="match status" value="1"/>
</dbReference>
<sequence>MHNKINDNFNEIIEKVTKGEYNDPFSILGPHLINGYLEFRFFFPHAKQVIILDKTTKKELIILDRIHLDGFFQGKLKRNSYFSYLIKIIWNDSEQVIEDPYRFGKLLTDYDTWLLNNGKDNYSYEKLGAHLITLDGISGVRFIVWAPNAKRVSVIGDFNCWDGRRHPMRLRPESGFWEIFIPDLFKGQLYKYEILTPKNEILFKSDPYSFLNQLRPETASIIYPLPSIQIHTERQRKANQLNQPISIYEVHLGSWMRHSDTNDWLSYKELADKLIPYVKKMGFTHIEILPIQEHPFDGSWGYQPTNLYAPTCRFGNPEDLIYFIDIAHQNQINIILDWVSGHFPKDPFGLEFFDGTSLYEYQDPKEGYHPDWNTLIYNYNSPTICNFLSSNALYWLERFGFDGLRVDAVASMIYRDYSRKHGEWVPNIYGGNINLEAVDFLRHTNDLLHHKYPESALIAEESTSFYGVTLPPKNHGLGFNYKWNMGWMNDTLSYMQLDPIYRKYHHNQMTFGILYAWSENFILPISHDEVVHGKKSLLEKMSGIGDDKFANLRAYYGFMWAYPGKKLIFMGCEFAQYNEWNHNTQLDWYLLEHTDNNLHLGTQILVKDLNFLYRDTPALYADHRRSEGFRWVITDDENNSVYAFIREDQYENFILIISHFSPIFCENYRIGVPQNGVYDIILNTDDFVYGGKNILDNHEILSEPIEKHNFKWSLSLSLPPFSTLYIKLKVISC</sequence>
<dbReference type="Pfam" id="PF02806">
    <property type="entry name" value="Alpha-amylase_C"/>
    <property type="match status" value="1"/>
</dbReference>
<dbReference type="InterPro" id="IPR006048">
    <property type="entry name" value="A-amylase/branching_C"/>
</dbReference>
<dbReference type="PIRSF" id="PIRSF000463">
    <property type="entry name" value="GlgB"/>
    <property type="match status" value="1"/>
</dbReference>
<dbReference type="InterPro" id="IPR014756">
    <property type="entry name" value="Ig_E-set"/>
</dbReference>
<dbReference type="SUPFAM" id="SSF51011">
    <property type="entry name" value="Glycosyl hydrolase domain"/>
    <property type="match status" value="1"/>
</dbReference>
<dbReference type="Pfam" id="PF22019">
    <property type="entry name" value="GlgB_N"/>
    <property type="match status" value="1"/>
</dbReference>
<proteinExistence type="inferred from homology"/>
<dbReference type="Gene3D" id="2.60.40.1180">
    <property type="entry name" value="Golgi alpha-mannosidase II"/>
    <property type="match status" value="1"/>
</dbReference>
<dbReference type="Gene3D" id="2.60.40.10">
    <property type="entry name" value="Immunoglobulins"/>
    <property type="match status" value="1"/>
</dbReference>
<reference evidence="12" key="1">
    <citation type="submission" date="2023-05" db="EMBL/GenBank/DDBJ databases">
        <title>Whole genome sequence of Commensalibacter sp.</title>
        <authorList>
            <person name="Charoenyingcharoen P."/>
            <person name="Yukphan P."/>
        </authorList>
    </citation>
    <scope>NUCLEOTIDE SEQUENCE</scope>
    <source>
        <strain evidence="12">TBRC 10068</strain>
    </source>
</reference>
<dbReference type="Pfam" id="PF02922">
    <property type="entry name" value="CBM_48"/>
    <property type="match status" value="1"/>
</dbReference>
<dbReference type="InterPro" id="IPR044143">
    <property type="entry name" value="GlgB_N_E_set_prok"/>
</dbReference>
<dbReference type="Pfam" id="PF00128">
    <property type="entry name" value="Alpha-amylase"/>
    <property type="match status" value="1"/>
</dbReference>
<keyword evidence="9 10" id="KW-0119">Carbohydrate metabolism</keyword>
<keyword evidence="8 10" id="KW-0320">Glycogen biosynthesis</keyword>
<dbReference type="InterPro" id="IPR037439">
    <property type="entry name" value="Branching_enzy"/>
</dbReference>
<dbReference type="GO" id="GO:0003844">
    <property type="term" value="F:1,4-alpha-glucan branching enzyme activity"/>
    <property type="evidence" value="ECO:0007669"/>
    <property type="project" value="UniProtKB-EC"/>
</dbReference>
<dbReference type="InterPro" id="IPR004193">
    <property type="entry name" value="Glyco_hydro_13_N"/>
</dbReference>
<dbReference type="SMART" id="SM00642">
    <property type="entry name" value="Aamy"/>
    <property type="match status" value="1"/>
</dbReference>
<evidence type="ECO:0000256" key="10">
    <source>
        <dbReference type="HAMAP-Rule" id="MF_00685"/>
    </source>
</evidence>
<comment type="pathway">
    <text evidence="3 10">Glycan biosynthesis; glycogen biosynthesis.</text>
</comment>
<dbReference type="CDD" id="cd02855">
    <property type="entry name" value="E_set_GBE_prok_N"/>
    <property type="match status" value="1"/>
</dbReference>
<dbReference type="Gene3D" id="3.20.20.80">
    <property type="entry name" value="Glycosidases"/>
    <property type="match status" value="1"/>
</dbReference>
<evidence type="ECO:0000313" key="12">
    <source>
        <dbReference type="EMBL" id="MDI2113837.1"/>
    </source>
</evidence>
<feature type="active site" description="Nucleophile" evidence="10">
    <location>
        <position position="407"/>
    </location>
</feature>
<organism evidence="12 13">
    <name type="scientific">Commensalibacter nepenthis</name>
    <dbReference type="NCBI Taxonomy" id="3043872"/>
    <lineage>
        <taxon>Bacteria</taxon>
        <taxon>Pseudomonadati</taxon>
        <taxon>Pseudomonadota</taxon>
        <taxon>Alphaproteobacteria</taxon>
        <taxon>Acetobacterales</taxon>
        <taxon>Acetobacteraceae</taxon>
    </lineage>
</organism>
<accession>A0ABT6QAB4</accession>
<evidence type="ECO:0000256" key="8">
    <source>
        <dbReference type="ARBA" id="ARBA00023056"/>
    </source>
</evidence>
<evidence type="ECO:0000256" key="6">
    <source>
        <dbReference type="ARBA" id="ARBA00022676"/>
    </source>
</evidence>
<comment type="similarity">
    <text evidence="4 10">Belongs to the glycosyl hydrolase 13 family. GlgB subfamily.</text>
</comment>
<name>A0ABT6QAB4_9PROT</name>
<keyword evidence="5 10" id="KW-0321">Glycogen metabolism</keyword>
<comment type="function">
    <text evidence="2 10">Catalyzes the formation of the alpha-1,6-glucosidic linkages in glycogen by scission of a 1,4-alpha-linked oligosaccharide from growing alpha-1,4-glucan chains and the subsequent attachment of the oligosaccharide to the alpha-1,6 position.</text>
</comment>
<evidence type="ECO:0000256" key="5">
    <source>
        <dbReference type="ARBA" id="ARBA00022600"/>
    </source>
</evidence>
<comment type="catalytic activity">
    <reaction evidence="1 10">
        <text>Transfers a segment of a (1-&gt;4)-alpha-D-glucan chain to a primary hydroxy group in a similar glucan chain.</text>
        <dbReference type="EC" id="2.4.1.18"/>
    </reaction>
</comment>
<dbReference type="InterPro" id="IPR017853">
    <property type="entry name" value="GH"/>
</dbReference>
<evidence type="ECO:0000256" key="9">
    <source>
        <dbReference type="ARBA" id="ARBA00023277"/>
    </source>
</evidence>
<dbReference type="EC" id="2.4.1.18" evidence="10"/>
<feature type="active site" description="Proton donor" evidence="10">
    <location>
        <position position="460"/>
    </location>
</feature>
<dbReference type="PANTHER" id="PTHR43651:SF3">
    <property type="entry name" value="1,4-ALPHA-GLUCAN-BRANCHING ENZYME"/>
    <property type="match status" value="1"/>
</dbReference>
<feature type="domain" description="Glycosyl hydrolase family 13 catalytic" evidence="11">
    <location>
        <begin position="249"/>
        <end position="599"/>
    </location>
</feature>
<dbReference type="NCBIfam" id="NF008967">
    <property type="entry name" value="PRK12313.1"/>
    <property type="match status" value="1"/>
</dbReference>
<comment type="caution">
    <text evidence="12">The sequence shown here is derived from an EMBL/GenBank/DDBJ whole genome shotgun (WGS) entry which is preliminary data.</text>
</comment>
<dbReference type="CDD" id="cd11322">
    <property type="entry name" value="AmyAc_Glg_BE"/>
    <property type="match status" value="1"/>
</dbReference>
<dbReference type="HAMAP" id="MF_00685">
    <property type="entry name" value="GlgB"/>
    <property type="match status" value="1"/>
</dbReference>
<dbReference type="InterPro" id="IPR054169">
    <property type="entry name" value="GlgB_N"/>
</dbReference>
<evidence type="ECO:0000259" key="11">
    <source>
        <dbReference type="SMART" id="SM00642"/>
    </source>
</evidence>
<dbReference type="EMBL" id="JASBAN010000002">
    <property type="protein sequence ID" value="MDI2113837.1"/>
    <property type="molecule type" value="Genomic_DNA"/>
</dbReference>
<evidence type="ECO:0000256" key="7">
    <source>
        <dbReference type="ARBA" id="ARBA00022679"/>
    </source>
</evidence>
<keyword evidence="7 10" id="KW-0808">Transferase</keyword>
<dbReference type="PANTHER" id="PTHR43651">
    <property type="entry name" value="1,4-ALPHA-GLUCAN-BRANCHING ENZYME"/>
    <property type="match status" value="1"/>
</dbReference>
<dbReference type="SUPFAM" id="SSF81296">
    <property type="entry name" value="E set domains"/>
    <property type="match status" value="2"/>
</dbReference>